<dbReference type="Pfam" id="PF00717">
    <property type="entry name" value="Peptidase_S24"/>
    <property type="match status" value="1"/>
</dbReference>
<evidence type="ECO:0000256" key="1">
    <source>
        <dbReference type="ARBA" id="ARBA00023015"/>
    </source>
</evidence>
<organism evidence="5 6">
    <name type="scientific">Vogesella oryzagri</name>
    <dbReference type="NCBI Taxonomy" id="3160864"/>
    <lineage>
        <taxon>Bacteria</taxon>
        <taxon>Pseudomonadati</taxon>
        <taxon>Pseudomonadota</taxon>
        <taxon>Betaproteobacteria</taxon>
        <taxon>Neisseriales</taxon>
        <taxon>Chromobacteriaceae</taxon>
        <taxon>Vogesella</taxon>
    </lineage>
</organism>
<dbReference type="CDD" id="cd00093">
    <property type="entry name" value="HTH_XRE"/>
    <property type="match status" value="1"/>
</dbReference>
<dbReference type="CDD" id="cd06529">
    <property type="entry name" value="S24_LexA-like"/>
    <property type="match status" value="1"/>
</dbReference>
<evidence type="ECO:0000259" key="4">
    <source>
        <dbReference type="PROSITE" id="PS50943"/>
    </source>
</evidence>
<dbReference type="Gene3D" id="2.10.109.10">
    <property type="entry name" value="Umud Fragment, subunit A"/>
    <property type="match status" value="1"/>
</dbReference>
<dbReference type="SUPFAM" id="SSF47413">
    <property type="entry name" value="lambda repressor-like DNA-binding domains"/>
    <property type="match status" value="1"/>
</dbReference>
<evidence type="ECO:0000313" key="6">
    <source>
        <dbReference type="Proteomes" id="UP001433638"/>
    </source>
</evidence>
<dbReference type="Gene3D" id="1.10.260.40">
    <property type="entry name" value="lambda repressor-like DNA-binding domains"/>
    <property type="match status" value="1"/>
</dbReference>
<dbReference type="InterPro" id="IPR036286">
    <property type="entry name" value="LexA/Signal_pep-like_sf"/>
</dbReference>
<dbReference type="Proteomes" id="UP001433638">
    <property type="component" value="Unassembled WGS sequence"/>
</dbReference>
<feature type="domain" description="HTH cro/C1-type" evidence="4">
    <location>
        <begin position="8"/>
        <end position="63"/>
    </location>
</feature>
<comment type="caution">
    <text evidence="5">The sequence shown here is derived from an EMBL/GenBank/DDBJ whole genome shotgun (WGS) entry which is preliminary data.</text>
</comment>
<dbReference type="PANTHER" id="PTHR40661:SF3">
    <property type="entry name" value="FELS-1 PROPHAGE TRANSCRIPTIONAL REGULATOR"/>
    <property type="match status" value="1"/>
</dbReference>
<protein>
    <submittedName>
        <fullName evidence="5">S24 family peptidase</fullName>
    </submittedName>
</protein>
<gene>
    <name evidence="5" type="ORF">ABNW52_16400</name>
</gene>
<dbReference type="PANTHER" id="PTHR40661">
    <property type="match status" value="1"/>
</dbReference>
<dbReference type="RefSeq" id="WP_349590135.1">
    <property type="nucleotide sequence ID" value="NZ_JBEFLD010000009.1"/>
</dbReference>
<keyword evidence="2" id="KW-0238">DNA-binding</keyword>
<keyword evidence="6" id="KW-1185">Reference proteome</keyword>
<dbReference type="SMART" id="SM00530">
    <property type="entry name" value="HTH_XRE"/>
    <property type="match status" value="1"/>
</dbReference>
<dbReference type="SUPFAM" id="SSF51306">
    <property type="entry name" value="LexA/Signal peptidase"/>
    <property type="match status" value="1"/>
</dbReference>
<name>A0ABV1M7M5_9NEIS</name>
<keyword evidence="1" id="KW-0805">Transcription regulation</keyword>
<sequence length="225" mass="25781">MLKLGKRIKALREAQHLNQTELARRCGWDSPSRIGNYEQETREPKLADLEHIAKALGLTLQELMFGTDGDSPSSLGRVVEWEKQEELAEEGYVFIPRYDLNLSAGCGTIAWVIHEEDPLAFRSRYMQAKGYNPDNLKALYVRGDSMEPYLQDRDTVMIDISDTTPKDGEVYAVCYDDEWYIKRLFKVPGGGLLLQSDNPRHKDMEVSPERIEVVRIFGRVIWRGG</sequence>
<dbReference type="InterPro" id="IPR015927">
    <property type="entry name" value="Peptidase_S24_S26A/B/C"/>
</dbReference>
<evidence type="ECO:0000256" key="2">
    <source>
        <dbReference type="ARBA" id="ARBA00023125"/>
    </source>
</evidence>
<dbReference type="PROSITE" id="PS50943">
    <property type="entry name" value="HTH_CROC1"/>
    <property type="match status" value="1"/>
</dbReference>
<keyword evidence="3" id="KW-0804">Transcription</keyword>
<proteinExistence type="predicted"/>
<dbReference type="Pfam" id="PF01381">
    <property type="entry name" value="HTH_3"/>
    <property type="match status" value="1"/>
</dbReference>
<evidence type="ECO:0000313" key="5">
    <source>
        <dbReference type="EMBL" id="MEQ6292197.1"/>
    </source>
</evidence>
<dbReference type="InterPro" id="IPR039418">
    <property type="entry name" value="LexA-like"/>
</dbReference>
<dbReference type="EMBL" id="JBEFLD010000009">
    <property type="protein sequence ID" value="MEQ6292197.1"/>
    <property type="molecule type" value="Genomic_DNA"/>
</dbReference>
<dbReference type="InterPro" id="IPR001387">
    <property type="entry name" value="Cro/C1-type_HTH"/>
</dbReference>
<dbReference type="InterPro" id="IPR010982">
    <property type="entry name" value="Lambda_DNA-bd_dom_sf"/>
</dbReference>
<reference evidence="5" key="1">
    <citation type="submission" date="2024-06" db="EMBL/GenBank/DDBJ databases">
        <title>Genome sequence of Vogesella sp. MAHUQ-64.</title>
        <authorList>
            <person name="Huq M.A."/>
        </authorList>
    </citation>
    <scope>NUCLEOTIDE SEQUENCE</scope>
    <source>
        <strain evidence="5">MAHUQ-64</strain>
    </source>
</reference>
<accession>A0ABV1M7M5</accession>
<evidence type="ECO:0000256" key="3">
    <source>
        <dbReference type="ARBA" id="ARBA00023163"/>
    </source>
</evidence>